<dbReference type="Gene3D" id="3.40.50.1390">
    <property type="entry name" value="Resolvase, N-terminal catalytic domain"/>
    <property type="match status" value="1"/>
</dbReference>
<dbReference type="SMART" id="SM00857">
    <property type="entry name" value="Resolvase"/>
    <property type="match status" value="1"/>
</dbReference>
<dbReference type="PANTHER" id="PTHR30461:SF26">
    <property type="entry name" value="RESOLVASE HOMOLOG YNEB"/>
    <property type="match status" value="1"/>
</dbReference>
<dbReference type="PROSITE" id="PS51736">
    <property type="entry name" value="RECOMBINASES_3"/>
    <property type="match status" value="1"/>
</dbReference>
<dbReference type="AlphaFoldDB" id="A0A1E8AYL0"/>
<dbReference type="GO" id="GO:0003677">
    <property type="term" value="F:DNA binding"/>
    <property type="evidence" value="ECO:0007669"/>
    <property type="project" value="InterPro"/>
</dbReference>
<dbReference type="EMBL" id="LXLT01000117">
    <property type="protein sequence ID" value="OFD69942.1"/>
    <property type="molecule type" value="Genomic_DNA"/>
</dbReference>
<evidence type="ECO:0000259" key="2">
    <source>
        <dbReference type="PROSITE" id="PS51736"/>
    </source>
</evidence>
<dbReference type="RefSeq" id="WP_070145844.1">
    <property type="nucleotide sequence ID" value="NZ_LXLT01000117.1"/>
</dbReference>
<dbReference type="SUPFAM" id="SSF53041">
    <property type="entry name" value="Resolvase-like"/>
    <property type="match status" value="1"/>
</dbReference>
<dbReference type="Gene3D" id="1.10.10.60">
    <property type="entry name" value="Homeodomain-like"/>
    <property type="match status" value="1"/>
</dbReference>
<accession>A0A1E8AYL0</accession>
<evidence type="ECO:0000313" key="4">
    <source>
        <dbReference type="Proteomes" id="UP000175706"/>
    </source>
</evidence>
<protein>
    <recommendedName>
        <fullName evidence="2">Resolvase/invertase-type recombinase catalytic domain-containing protein</fullName>
    </recommendedName>
</protein>
<name>A0A1E8AYL0_BACMY</name>
<comment type="similarity">
    <text evidence="1">Belongs to the site-specific recombinase resolvase family.</text>
</comment>
<proteinExistence type="inferred from homology"/>
<dbReference type="Proteomes" id="UP000175706">
    <property type="component" value="Unassembled WGS sequence"/>
</dbReference>
<organism evidence="3 4">
    <name type="scientific">Bacillus mycoides</name>
    <dbReference type="NCBI Taxonomy" id="1405"/>
    <lineage>
        <taxon>Bacteria</taxon>
        <taxon>Bacillati</taxon>
        <taxon>Bacillota</taxon>
        <taxon>Bacilli</taxon>
        <taxon>Bacillales</taxon>
        <taxon>Bacillaceae</taxon>
        <taxon>Bacillus</taxon>
        <taxon>Bacillus cereus group</taxon>
    </lineage>
</organism>
<dbReference type="PANTHER" id="PTHR30461">
    <property type="entry name" value="DNA-INVERTASE FROM LAMBDOID PROPHAGE"/>
    <property type="match status" value="1"/>
</dbReference>
<dbReference type="InterPro" id="IPR006119">
    <property type="entry name" value="Resolv_N"/>
</dbReference>
<dbReference type="GO" id="GO:0000150">
    <property type="term" value="F:DNA strand exchange activity"/>
    <property type="evidence" value="ECO:0007669"/>
    <property type="project" value="InterPro"/>
</dbReference>
<evidence type="ECO:0000313" key="3">
    <source>
        <dbReference type="EMBL" id="OFD69942.1"/>
    </source>
</evidence>
<gene>
    <name evidence="3" type="ORF">BWGOE8_58630</name>
</gene>
<dbReference type="CDD" id="cd03768">
    <property type="entry name" value="SR_ResInv"/>
    <property type="match status" value="1"/>
</dbReference>
<reference evidence="3 4" key="1">
    <citation type="submission" date="2016-05" db="EMBL/GenBank/DDBJ databases">
        <title>Bacillus thuringiensis and Bacillus weihenstephanensis as novel biocontrol agents of wilt causing Verticillium species.</title>
        <authorList>
            <person name="Hollensteiner J."/>
            <person name="Wemheuer F."/>
            <person name="Harting R."/>
            <person name="Kolarzyk A."/>
            <person name="Diaz-Valerio S."/>
            <person name="Poehlein A."/>
            <person name="Brzuszkiewicz E."/>
            <person name="Nesemann K."/>
            <person name="Braus-Stromeyer S."/>
            <person name="Braus G."/>
            <person name="Daniel R."/>
            <person name="Liesegang H."/>
        </authorList>
    </citation>
    <scope>NUCLEOTIDE SEQUENCE [LARGE SCALE GENOMIC DNA]</scope>
    <source>
        <strain evidence="3 4">GOE8</strain>
    </source>
</reference>
<dbReference type="Pfam" id="PF00239">
    <property type="entry name" value="Resolvase"/>
    <property type="match status" value="1"/>
</dbReference>
<evidence type="ECO:0000256" key="1">
    <source>
        <dbReference type="ARBA" id="ARBA00009913"/>
    </source>
</evidence>
<feature type="domain" description="Resolvase/invertase-type recombinase catalytic" evidence="2">
    <location>
        <begin position="1"/>
        <end position="145"/>
    </location>
</feature>
<sequence>MNFGYIRISSKQQNEKRQIESLLEKGILKENIYIDKQSGKNFDRPAYQELKSKVQPGDTIYFHEIDRFARNFAEGKEEVDFYSRMSVQLIFLDMEYLNSMMTHDDVITRAFGHMQVLMHLAIAEKEREKMKKRQDEGIALAQKSGVKFGRPKVYGDSGTKLQKAIDMYLNREANVPQITAITGISKTTLYRRMKELGIKRED</sequence>
<dbReference type="InterPro" id="IPR050639">
    <property type="entry name" value="SSR_resolvase"/>
</dbReference>
<comment type="caution">
    <text evidence="3">The sequence shown here is derived from an EMBL/GenBank/DDBJ whole genome shotgun (WGS) entry which is preliminary data.</text>
</comment>
<dbReference type="InterPro" id="IPR036162">
    <property type="entry name" value="Resolvase-like_N_sf"/>
</dbReference>